<dbReference type="InterPro" id="IPR009057">
    <property type="entry name" value="Homeodomain-like_sf"/>
</dbReference>
<dbReference type="PANTHER" id="PTHR30055">
    <property type="entry name" value="HTH-TYPE TRANSCRIPTIONAL REGULATOR RUTR"/>
    <property type="match status" value="1"/>
</dbReference>
<dbReference type="PRINTS" id="PR00455">
    <property type="entry name" value="HTHTETR"/>
</dbReference>
<feature type="domain" description="HTH tetR-type" evidence="3">
    <location>
        <begin position="7"/>
        <end position="66"/>
    </location>
</feature>
<comment type="caution">
    <text evidence="4">The sequence shown here is derived from an EMBL/GenBank/DDBJ whole genome shotgun (WGS) entry which is preliminary data.</text>
</comment>
<gene>
    <name evidence="4" type="ORF">ACFOW9_07105</name>
</gene>
<dbReference type="PROSITE" id="PS01081">
    <property type="entry name" value="HTH_TETR_1"/>
    <property type="match status" value="1"/>
</dbReference>
<keyword evidence="1 2" id="KW-0238">DNA-binding</keyword>
<dbReference type="SUPFAM" id="SSF46689">
    <property type="entry name" value="Homeodomain-like"/>
    <property type="match status" value="1"/>
</dbReference>
<evidence type="ECO:0000256" key="2">
    <source>
        <dbReference type="PROSITE-ProRule" id="PRU00335"/>
    </source>
</evidence>
<evidence type="ECO:0000313" key="4">
    <source>
        <dbReference type="EMBL" id="MFC4265366.1"/>
    </source>
</evidence>
<dbReference type="InterPro" id="IPR001647">
    <property type="entry name" value="HTH_TetR"/>
</dbReference>
<accession>A0ABV8QYV8</accession>
<evidence type="ECO:0000256" key="1">
    <source>
        <dbReference type="ARBA" id="ARBA00023125"/>
    </source>
</evidence>
<proteinExistence type="predicted"/>
<dbReference type="InterPro" id="IPR050109">
    <property type="entry name" value="HTH-type_TetR-like_transc_reg"/>
</dbReference>
<dbReference type="PROSITE" id="PS50977">
    <property type="entry name" value="HTH_TETR_2"/>
    <property type="match status" value="1"/>
</dbReference>
<protein>
    <submittedName>
        <fullName evidence="4">TetR/AcrR family transcriptional regulator</fullName>
    </submittedName>
</protein>
<keyword evidence="5" id="KW-1185">Reference proteome</keyword>
<evidence type="ECO:0000259" key="3">
    <source>
        <dbReference type="PROSITE" id="PS50977"/>
    </source>
</evidence>
<dbReference type="Proteomes" id="UP001595773">
    <property type="component" value="Unassembled WGS sequence"/>
</dbReference>
<reference evidence="5" key="1">
    <citation type="journal article" date="2019" name="Int. J. Syst. Evol. Microbiol.">
        <title>The Global Catalogue of Microorganisms (GCM) 10K type strain sequencing project: providing services to taxonomists for standard genome sequencing and annotation.</title>
        <authorList>
            <consortium name="The Broad Institute Genomics Platform"/>
            <consortium name="The Broad Institute Genome Sequencing Center for Infectious Disease"/>
            <person name="Wu L."/>
            <person name="Ma J."/>
        </authorList>
    </citation>
    <scope>NUCLEOTIDE SEQUENCE [LARGE SCALE GENOMIC DNA]</scope>
    <source>
        <strain evidence="5">CGMCC 1.10698</strain>
    </source>
</reference>
<dbReference type="PANTHER" id="PTHR30055:SF222">
    <property type="entry name" value="REGULATORY PROTEIN"/>
    <property type="match status" value="1"/>
</dbReference>
<organism evidence="4 5">
    <name type="scientific">Arthrobacter cryoconiti</name>
    <dbReference type="NCBI Taxonomy" id="748907"/>
    <lineage>
        <taxon>Bacteria</taxon>
        <taxon>Bacillati</taxon>
        <taxon>Actinomycetota</taxon>
        <taxon>Actinomycetes</taxon>
        <taxon>Micrococcales</taxon>
        <taxon>Micrococcaceae</taxon>
        <taxon>Arthrobacter</taxon>
    </lineage>
</organism>
<name>A0ABV8QYV8_9MICC</name>
<dbReference type="EMBL" id="JBHSCQ010000007">
    <property type="protein sequence ID" value="MFC4265366.1"/>
    <property type="molecule type" value="Genomic_DNA"/>
</dbReference>
<evidence type="ECO:0000313" key="5">
    <source>
        <dbReference type="Proteomes" id="UP001595773"/>
    </source>
</evidence>
<dbReference type="Gene3D" id="1.10.357.10">
    <property type="entry name" value="Tetracycline Repressor, domain 2"/>
    <property type="match status" value="1"/>
</dbReference>
<sequence length="189" mass="20061">MARPKNPTHRDALLAAAARTFAHEGLGASTANIAKAAGVSAGTLFVHFESKSVLVNELYVSLKTEMGRAAIAGLTDDLGRRDRLQLMWNNWITWATMDPERQRAVAHLSVAENITAHSRDAVSAAYAGIAQLVKAVTADGPMNGAPLPFVVALASALADATVDDLIRAPDPTGHRRDLAFEALWRALAG</sequence>
<dbReference type="RefSeq" id="WP_230068886.1">
    <property type="nucleotide sequence ID" value="NZ_JAJJBU010000047.1"/>
</dbReference>
<feature type="DNA-binding region" description="H-T-H motif" evidence="2">
    <location>
        <begin position="29"/>
        <end position="48"/>
    </location>
</feature>
<dbReference type="InterPro" id="IPR023772">
    <property type="entry name" value="DNA-bd_HTH_TetR-type_CS"/>
</dbReference>
<dbReference type="Pfam" id="PF00440">
    <property type="entry name" value="TetR_N"/>
    <property type="match status" value="1"/>
</dbReference>